<dbReference type="Proteomes" id="UP000031977">
    <property type="component" value="Unassembled WGS sequence"/>
</dbReference>
<dbReference type="InterPro" id="IPR022385">
    <property type="entry name" value="Rhs_assc_core"/>
</dbReference>
<sequence>MGTTLINESGTQGQKYYTYGATGFAPVTVETDGEIASILSDHLSSPIGLLQSQNLIWQRAASPFGVTNDTAEPYSFNIGFPGQYSDAESGLSYNFYRDYDPSLGRYIQSDPIGLQGGLNTYAYVGSNPMMYVDPTG</sequence>
<keyword evidence="4" id="KW-1185">Reference proteome</keyword>
<dbReference type="PANTHER" id="PTHR32305:SF15">
    <property type="entry name" value="PROTEIN RHSA-RELATED"/>
    <property type="match status" value="1"/>
</dbReference>
<dbReference type="Gene3D" id="2.180.10.10">
    <property type="entry name" value="RHS repeat-associated core"/>
    <property type="match status" value="1"/>
</dbReference>
<dbReference type="EMBL" id="JXOK01000019">
    <property type="protein sequence ID" value="KIN11552.1"/>
    <property type="molecule type" value="Genomic_DNA"/>
</dbReference>
<accession>A0A0C3IB79</accession>
<dbReference type="AlphaFoldDB" id="A0A0C3IB79"/>
<dbReference type="STRING" id="50718.SU60_07055"/>
<keyword evidence="1" id="KW-0677">Repeat</keyword>
<evidence type="ECO:0000256" key="1">
    <source>
        <dbReference type="ARBA" id="ARBA00022737"/>
    </source>
</evidence>
<protein>
    <recommendedName>
        <fullName evidence="2">Teneurin-like YD-shell domain-containing protein</fullName>
    </recommendedName>
</protein>
<evidence type="ECO:0000259" key="2">
    <source>
        <dbReference type="Pfam" id="PF25023"/>
    </source>
</evidence>
<gene>
    <name evidence="3" type="ORF">SU60_07055</name>
</gene>
<name>A0A0C3IB79_9VIBR</name>
<dbReference type="PRINTS" id="PR00394">
    <property type="entry name" value="RHSPROTEIN"/>
</dbReference>
<dbReference type="InterPro" id="IPR056823">
    <property type="entry name" value="TEN-like_YD-shell"/>
</dbReference>
<evidence type="ECO:0000313" key="3">
    <source>
        <dbReference type="EMBL" id="KIN11552.1"/>
    </source>
</evidence>
<dbReference type="NCBIfam" id="TIGR03696">
    <property type="entry name" value="Rhs_assc_core"/>
    <property type="match status" value="1"/>
</dbReference>
<evidence type="ECO:0000313" key="4">
    <source>
        <dbReference type="Proteomes" id="UP000031977"/>
    </source>
</evidence>
<dbReference type="RefSeq" id="WP_041154897.1">
    <property type="nucleotide sequence ID" value="NZ_CBCRVP010000001.1"/>
</dbReference>
<dbReference type="InterPro" id="IPR050708">
    <property type="entry name" value="T6SS_VgrG/RHS"/>
</dbReference>
<comment type="caution">
    <text evidence="3">The sequence shown here is derived from an EMBL/GenBank/DDBJ whole genome shotgun (WGS) entry which is preliminary data.</text>
</comment>
<organism evidence="3 4">
    <name type="scientific">Vibrio mytili</name>
    <dbReference type="NCBI Taxonomy" id="50718"/>
    <lineage>
        <taxon>Bacteria</taxon>
        <taxon>Pseudomonadati</taxon>
        <taxon>Pseudomonadota</taxon>
        <taxon>Gammaproteobacteria</taxon>
        <taxon>Vibrionales</taxon>
        <taxon>Vibrionaceae</taxon>
        <taxon>Vibrio</taxon>
    </lineage>
</organism>
<reference evidence="3 4" key="1">
    <citation type="submission" date="2015-01" db="EMBL/GenBank/DDBJ databases">
        <title>Draft genome of Vibrio mytili type strain CAIM 528.</title>
        <authorList>
            <person name="Gonzalez-Castillo A."/>
            <person name="Gomez-Gil B."/>
            <person name="Enciso-Ibarra J."/>
        </authorList>
    </citation>
    <scope>NUCLEOTIDE SEQUENCE [LARGE SCALE GENOMIC DNA]</scope>
    <source>
        <strain evidence="3 4">CAIM 528</strain>
    </source>
</reference>
<feature type="domain" description="Teneurin-like YD-shell" evidence="2">
    <location>
        <begin position="16"/>
        <end position="110"/>
    </location>
</feature>
<dbReference type="Pfam" id="PF25023">
    <property type="entry name" value="TEN_YD-shell"/>
    <property type="match status" value="1"/>
</dbReference>
<proteinExistence type="predicted"/>
<dbReference type="PANTHER" id="PTHR32305">
    <property type="match status" value="1"/>
</dbReference>